<protein>
    <submittedName>
        <fullName evidence="1">Uncharacterized protein</fullName>
    </submittedName>
</protein>
<dbReference type="AlphaFoldDB" id="A0AAV7RP58"/>
<organism evidence="1 2">
    <name type="scientific">Pleurodeles waltl</name>
    <name type="common">Iberian ribbed newt</name>
    <dbReference type="NCBI Taxonomy" id="8319"/>
    <lineage>
        <taxon>Eukaryota</taxon>
        <taxon>Metazoa</taxon>
        <taxon>Chordata</taxon>
        <taxon>Craniata</taxon>
        <taxon>Vertebrata</taxon>
        <taxon>Euteleostomi</taxon>
        <taxon>Amphibia</taxon>
        <taxon>Batrachia</taxon>
        <taxon>Caudata</taxon>
        <taxon>Salamandroidea</taxon>
        <taxon>Salamandridae</taxon>
        <taxon>Pleurodelinae</taxon>
        <taxon>Pleurodeles</taxon>
    </lineage>
</organism>
<dbReference type="EMBL" id="JANPWB010000009">
    <property type="protein sequence ID" value="KAJ1153280.1"/>
    <property type="molecule type" value="Genomic_DNA"/>
</dbReference>
<proteinExistence type="predicted"/>
<accession>A0AAV7RP58</accession>
<reference evidence="1" key="1">
    <citation type="journal article" date="2022" name="bioRxiv">
        <title>Sequencing and chromosome-scale assembly of the giantPleurodeles waltlgenome.</title>
        <authorList>
            <person name="Brown T."/>
            <person name="Elewa A."/>
            <person name="Iarovenko S."/>
            <person name="Subramanian E."/>
            <person name="Araus A.J."/>
            <person name="Petzold A."/>
            <person name="Susuki M."/>
            <person name="Suzuki K.-i.T."/>
            <person name="Hayashi T."/>
            <person name="Toyoda A."/>
            <person name="Oliveira C."/>
            <person name="Osipova E."/>
            <person name="Leigh N.D."/>
            <person name="Simon A."/>
            <person name="Yun M.H."/>
        </authorList>
    </citation>
    <scope>NUCLEOTIDE SEQUENCE</scope>
    <source>
        <strain evidence="1">20211129_DDA</strain>
        <tissue evidence="1">Liver</tissue>
    </source>
</reference>
<dbReference type="Proteomes" id="UP001066276">
    <property type="component" value="Chromosome 5"/>
</dbReference>
<evidence type="ECO:0000313" key="1">
    <source>
        <dbReference type="EMBL" id="KAJ1153280.1"/>
    </source>
</evidence>
<gene>
    <name evidence="1" type="ORF">NDU88_006041</name>
</gene>
<keyword evidence="2" id="KW-1185">Reference proteome</keyword>
<sequence>MKVVNIDAWTLYGVESGEASDVVLLGIETVESGDQVLLSVESWEVADDGCFSGQKSQKLSILTCSHSTRSMETKLRKKKVAATSSVTAWALKGKPVLQFDYRCEIYAEWIQGNLVLQRSRPACCGEDLSSRDC</sequence>
<evidence type="ECO:0000313" key="2">
    <source>
        <dbReference type="Proteomes" id="UP001066276"/>
    </source>
</evidence>
<name>A0AAV7RP58_PLEWA</name>
<comment type="caution">
    <text evidence="1">The sequence shown here is derived from an EMBL/GenBank/DDBJ whole genome shotgun (WGS) entry which is preliminary data.</text>
</comment>